<dbReference type="PANTHER" id="PTHR43248:SF25">
    <property type="entry name" value="AB HYDROLASE-1 DOMAIN-CONTAINING PROTEIN-RELATED"/>
    <property type="match status" value="1"/>
</dbReference>
<evidence type="ECO:0000259" key="4">
    <source>
        <dbReference type="Pfam" id="PF08386"/>
    </source>
</evidence>
<name>A0ABR1RZE0_9PEZI</name>
<keyword evidence="6" id="KW-1185">Reference proteome</keyword>
<keyword evidence="2" id="KW-0378">Hydrolase</keyword>
<evidence type="ECO:0000256" key="2">
    <source>
        <dbReference type="ARBA" id="ARBA00022801"/>
    </source>
</evidence>
<dbReference type="SUPFAM" id="SSF53474">
    <property type="entry name" value="alpha/beta-Hydrolases"/>
    <property type="match status" value="1"/>
</dbReference>
<dbReference type="InterPro" id="IPR013595">
    <property type="entry name" value="Pept_S33_TAP-like_C"/>
</dbReference>
<reference evidence="5 6" key="1">
    <citation type="submission" date="2023-01" db="EMBL/GenBank/DDBJ databases">
        <title>Analysis of 21 Apiospora genomes using comparative genomics revels a genus with tremendous synthesis potential of carbohydrate active enzymes and secondary metabolites.</title>
        <authorList>
            <person name="Sorensen T."/>
        </authorList>
    </citation>
    <scope>NUCLEOTIDE SEQUENCE [LARGE SCALE GENOMIC DNA]</scope>
    <source>
        <strain evidence="5 6">CBS 20057</strain>
    </source>
</reference>
<comment type="similarity">
    <text evidence="1">Belongs to the peptidase S33 family.</text>
</comment>
<dbReference type="InterPro" id="IPR029058">
    <property type="entry name" value="AB_hydrolase_fold"/>
</dbReference>
<dbReference type="EMBL" id="JAQQWI010000008">
    <property type="protein sequence ID" value="KAK8023289.1"/>
    <property type="molecule type" value="Genomic_DNA"/>
</dbReference>
<dbReference type="PANTHER" id="PTHR43248">
    <property type="entry name" value="2-SUCCINYL-6-HYDROXY-2,4-CYCLOHEXADIENE-1-CARBOXYLATE SYNTHASE"/>
    <property type="match status" value="1"/>
</dbReference>
<evidence type="ECO:0000313" key="5">
    <source>
        <dbReference type="EMBL" id="KAK8023289.1"/>
    </source>
</evidence>
<evidence type="ECO:0000256" key="1">
    <source>
        <dbReference type="ARBA" id="ARBA00010088"/>
    </source>
</evidence>
<accession>A0ABR1RZE0</accession>
<gene>
    <name evidence="5" type="ORF">PG991_006528</name>
</gene>
<feature type="signal peptide" evidence="3">
    <location>
        <begin position="1"/>
        <end position="30"/>
    </location>
</feature>
<dbReference type="Pfam" id="PF08386">
    <property type="entry name" value="Abhydrolase_4"/>
    <property type="match status" value="1"/>
</dbReference>
<dbReference type="Gene3D" id="3.40.50.1820">
    <property type="entry name" value="alpha/beta hydrolase"/>
    <property type="match status" value="1"/>
</dbReference>
<dbReference type="InterPro" id="IPR051601">
    <property type="entry name" value="Serine_prot/Carboxylest_S33"/>
</dbReference>
<protein>
    <recommendedName>
        <fullName evidence="4">Peptidase S33 tripeptidyl aminopeptidase-like C-terminal domain-containing protein</fullName>
    </recommendedName>
</protein>
<comment type="caution">
    <text evidence="5">The sequence shown here is derived from an EMBL/GenBank/DDBJ whole genome shotgun (WGS) entry which is preliminary data.</text>
</comment>
<sequence>MRSSQARKHAGHKLFLLTGGLLALANLAIATSVPAISDFDWNTVTPSTSLNYTSCYSETYKCAKLVVPLDWLASESVADLDNNNTTSAVTLALIARPATVPASDPRHGGTILVNPGGPSGSGVGFMLRASEVIQRTADSEALGRHYEILSFDPRGVGLTEPRADCYGGDEFARGTAWWTDRGLGAVGESGEDGGQGDLDRVRRAMARAKGVARDMVAIVDKLDELRKETLAGSAATTTRTGADDEGETQQRIELRSADNDTEADPTRRIQYWGFSYGSALGNYFASMFPGKVGRVILEAVEDVNDYHSSSWHAALEDTQHVLDHFWDTCFRAGPACALWSTNDADATAIRDRVRHFLKELGAEPIPHVAPLEETNNFVAVTKHDVLEAIFHALYQPQRDFPALARLLSDAMQGNLTLLYASLNQAPTHKDSCSTHNKTEPPAYTWGPDAMTAVACGDGEPQTNLTAAAFADYVADLQRRQNADFAYLEAQVRLGCSGWRVRPRYRFDGPWTTPVADARGVRGVPAAPILFVSSRYDPVTPLANAVAMARGHPGSRVLVQENAGHGSLFSPGRCREDYIKRYFATGEVPAGGWFTMEKCWFVLRQRHYPAPVYTHPGMAFGAADGPLRLGHFIAGPKQLDQVINPEDVTPFPRDMRIWATETAQFRLSRKDGRVHDNGAGADVPVAAAVGVTVGAEAGLVFRKMMGEEWEIERLDTQIVQPTRAYLERCSQSAQLADWVERHKLLGSWKVYTGAKTNIENKRENEVNIAGQCTNDFVWAVRLTEVSKSLFRSGISQKTTTKGTVFASGPKKVEMAELLAEAGLAGENVHDLEVLQGEDLEYLIAIE</sequence>
<proteinExistence type="inferred from homology"/>
<dbReference type="Proteomes" id="UP001396898">
    <property type="component" value="Unassembled WGS sequence"/>
</dbReference>
<keyword evidence="3" id="KW-0732">Signal</keyword>
<evidence type="ECO:0000313" key="6">
    <source>
        <dbReference type="Proteomes" id="UP001396898"/>
    </source>
</evidence>
<organism evidence="5 6">
    <name type="scientific">Apiospora marii</name>
    <dbReference type="NCBI Taxonomy" id="335849"/>
    <lineage>
        <taxon>Eukaryota</taxon>
        <taxon>Fungi</taxon>
        <taxon>Dikarya</taxon>
        <taxon>Ascomycota</taxon>
        <taxon>Pezizomycotina</taxon>
        <taxon>Sordariomycetes</taxon>
        <taxon>Xylariomycetidae</taxon>
        <taxon>Amphisphaeriales</taxon>
        <taxon>Apiosporaceae</taxon>
        <taxon>Apiospora</taxon>
    </lineage>
</organism>
<feature type="domain" description="Peptidase S33 tripeptidyl aminopeptidase-like C-terminal" evidence="4">
    <location>
        <begin position="492"/>
        <end position="590"/>
    </location>
</feature>
<feature type="chain" id="PRO_5046853055" description="Peptidase S33 tripeptidyl aminopeptidase-like C-terminal domain-containing protein" evidence="3">
    <location>
        <begin position="31"/>
        <end position="845"/>
    </location>
</feature>
<evidence type="ECO:0000256" key="3">
    <source>
        <dbReference type="SAM" id="SignalP"/>
    </source>
</evidence>